<dbReference type="InterPro" id="IPR058637">
    <property type="entry name" value="YknX-like_C"/>
</dbReference>
<dbReference type="Gene3D" id="1.10.287.470">
    <property type="entry name" value="Helix hairpin bin"/>
    <property type="match status" value="1"/>
</dbReference>
<evidence type="ECO:0000313" key="7">
    <source>
        <dbReference type="Proteomes" id="UP000824124"/>
    </source>
</evidence>
<dbReference type="InterPro" id="IPR006143">
    <property type="entry name" value="RND_pump_MFP"/>
</dbReference>
<dbReference type="Proteomes" id="UP000824124">
    <property type="component" value="Unassembled WGS sequence"/>
</dbReference>
<comment type="similarity">
    <text evidence="1">Belongs to the membrane fusion protein (MFP) (TC 8.A.1) family.</text>
</comment>
<dbReference type="NCBIfam" id="TIGR01730">
    <property type="entry name" value="RND_mfp"/>
    <property type="match status" value="1"/>
</dbReference>
<name>A0A9D1HK04_9FIRM</name>
<feature type="chain" id="PRO_5038679366" evidence="2">
    <location>
        <begin position="21"/>
        <end position="353"/>
    </location>
</feature>
<dbReference type="Pfam" id="PF25989">
    <property type="entry name" value="YknX_C"/>
    <property type="match status" value="1"/>
</dbReference>
<dbReference type="Gene3D" id="2.40.420.20">
    <property type="match status" value="1"/>
</dbReference>
<dbReference type="EMBL" id="DVMH01000017">
    <property type="protein sequence ID" value="HIU10130.1"/>
    <property type="molecule type" value="Genomic_DNA"/>
</dbReference>
<evidence type="ECO:0000313" key="6">
    <source>
        <dbReference type="EMBL" id="HIU10130.1"/>
    </source>
</evidence>
<comment type="caution">
    <text evidence="6">The sequence shown here is derived from an EMBL/GenBank/DDBJ whole genome shotgun (WGS) entry which is preliminary data.</text>
</comment>
<dbReference type="GO" id="GO:1990281">
    <property type="term" value="C:efflux pump complex"/>
    <property type="evidence" value="ECO:0007669"/>
    <property type="project" value="TreeGrafter"/>
</dbReference>
<evidence type="ECO:0000259" key="4">
    <source>
        <dbReference type="Pfam" id="PF25973"/>
    </source>
</evidence>
<feature type="domain" description="YknX-like C-terminal permuted SH3-like" evidence="5">
    <location>
        <begin position="284"/>
        <end position="346"/>
    </location>
</feature>
<dbReference type="InterPro" id="IPR058792">
    <property type="entry name" value="Beta-barrel_RND_2"/>
</dbReference>
<reference evidence="6" key="1">
    <citation type="submission" date="2020-10" db="EMBL/GenBank/DDBJ databases">
        <authorList>
            <person name="Gilroy R."/>
        </authorList>
    </citation>
    <scope>NUCLEOTIDE SEQUENCE</scope>
    <source>
        <strain evidence="6">2830</strain>
    </source>
</reference>
<dbReference type="Pfam" id="PF25954">
    <property type="entry name" value="Beta-barrel_RND_2"/>
    <property type="match status" value="1"/>
</dbReference>
<protein>
    <submittedName>
        <fullName evidence="6">Efflux RND transporter periplasmic adaptor subunit</fullName>
    </submittedName>
</protein>
<dbReference type="PANTHER" id="PTHR30469:SF15">
    <property type="entry name" value="HLYD FAMILY OF SECRETION PROTEINS"/>
    <property type="match status" value="1"/>
</dbReference>
<evidence type="ECO:0000259" key="5">
    <source>
        <dbReference type="Pfam" id="PF25989"/>
    </source>
</evidence>
<sequence>MSIGLLLALACCCLMGLAGCGDEPAEQVENSTAVETAVAESGTIVDATVVRGNIQASEDVYVVPKAQGVVRSVAVSVGDSIANGQTICQIDTVDLQTSLALAQTQYNTLKSAYDDAVRNLERYTALYKEGAVSQAQFEQAQSAVNNIGLDAARLQVQSVQDQINNCNVKSTASGIVAEVKVNPGDMAGTSYVARVVDIDKVKLTANVTENLVSCIKQGMELPVHIESASSEPFTGVVTSLPVAANQTMTYPVEITIDNPDHVIMAGMFAEVDVVRDEVQDSLLVPKRAVDSNNIVYVVEGDHVRAVTVETGMSDDENIEITSGLNAGDTVVTAGAYLLSDGAKVHVVNSGAAE</sequence>
<feature type="domain" description="CusB-like beta-barrel" evidence="3">
    <location>
        <begin position="203"/>
        <end position="274"/>
    </location>
</feature>
<feature type="signal peptide" evidence="2">
    <location>
        <begin position="1"/>
        <end position="20"/>
    </location>
</feature>
<keyword evidence="2" id="KW-0732">Signal</keyword>
<dbReference type="PANTHER" id="PTHR30469">
    <property type="entry name" value="MULTIDRUG RESISTANCE PROTEIN MDTA"/>
    <property type="match status" value="1"/>
</dbReference>
<proteinExistence type="inferred from homology"/>
<evidence type="ECO:0000259" key="3">
    <source>
        <dbReference type="Pfam" id="PF25954"/>
    </source>
</evidence>
<feature type="domain" description="CzcB-like barrel-sandwich hybrid" evidence="4">
    <location>
        <begin position="60"/>
        <end position="186"/>
    </location>
</feature>
<dbReference type="Gene3D" id="2.40.30.170">
    <property type="match status" value="1"/>
</dbReference>
<organism evidence="6 7">
    <name type="scientific">Candidatus Avidehalobacter gallistercoris</name>
    <dbReference type="NCBI Taxonomy" id="2840694"/>
    <lineage>
        <taxon>Bacteria</taxon>
        <taxon>Bacillati</taxon>
        <taxon>Bacillota</taxon>
        <taxon>Clostridia</taxon>
        <taxon>Eubacteriales</taxon>
        <taxon>Peptococcaceae</taxon>
        <taxon>Peptococcaceae incertae sedis</taxon>
        <taxon>Candidatus Avidehalobacter</taxon>
    </lineage>
</organism>
<dbReference type="AlphaFoldDB" id="A0A9D1HK04"/>
<dbReference type="Gene3D" id="2.40.50.100">
    <property type="match status" value="1"/>
</dbReference>
<dbReference type="Pfam" id="PF25973">
    <property type="entry name" value="BSH_CzcB"/>
    <property type="match status" value="1"/>
</dbReference>
<dbReference type="InterPro" id="IPR058647">
    <property type="entry name" value="BSH_CzcB-like"/>
</dbReference>
<evidence type="ECO:0000256" key="1">
    <source>
        <dbReference type="ARBA" id="ARBA00009477"/>
    </source>
</evidence>
<reference evidence="6" key="2">
    <citation type="journal article" date="2021" name="PeerJ">
        <title>Extensive microbial diversity within the chicken gut microbiome revealed by metagenomics and culture.</title>
        <authorList>
            <person name="Gilroy R."/>
            <person name="Ravi A."/>
            <person name="Getino M."/>
            <person name="Pursley I."/>
            <person name="Horton D.L."/>
            <person name="Alikhan N.F."/>
            <person name="Baker D."/>
            <person name="Gharbi K."/>
            <person name="Hall N."/>
            <person name="Watson M."/>
            <person name="Adriaenssens E.M."/>
            <person name="Foster-Nyarko E."/>
            <person name="Jarju S."/>
            <person name="Secka A."/>
            <person name="Antonio M."/>
            <person name="Oren A."/>
            <person name="Chaudhuri R.R."/>
            <person name="La Ragione R."/>
            <person name="Hildebrand F."/>
            <person name="Pallen M.J."/>
        </authorList>
    </citation>
    <scope>NUCLEOTIDE SEQUENCE</scope>
    <source>
        <strain evidence="6">2830</strain>
    </source>
</reference>
<dbReference type="SUPFAM" id="SSF111369">
    <property type="entry name" value="HlyD-like secretion proteins"/>
    <property type="match status" value="1"/>
</dbReference>
<accession>A0A9D1HK04</accession>
<evidence type="ECO:0000256" key="2">
    <source>
        <dbReference type="SAM" id="SignalP"/>
    </source>
</evidence>
<gene>
    <name evidence="6" type="ORF">IAB00_02645</name>
</gene>
<dbReference type="GO" id="GO:0015562">
    <property type="term" value="F:efflux transmembrane transporter activity"/>
    <property type="evidence" value="ECO:0007669"/>
    <property type="project" value="TreeGrafter"/>
</dbReference>